<dbReference type="HAMAP" id="MF_00365">
    <property type="entry name" value="RecF"/>
    <property type="match status" value="1"/>
</dbReference>
<dbReference type="InterPro" id="IPR042174">
    <property type="entry name" value="RecF_2"/>
</dbReference>
<dbReference type="NCBIfam" id="TIGR00611">
    <property type="entry name" value="recf"/>
    <property type="match status" value="1"/>
</dbReference>
<evidence type="ECO:0000256" key="8">
    <source>
        <dbReference type="ARBA" id="ARBA00022840"/>
    </source>
</evidence>
<evidence type="ECO:0000313" key="16">
    <source>
        <dbReference type="EMBL" id="QQM67347.1"/>
    </source>
</evidence>
<dbReference type="EMBL" id="CP066802">
    <property type="protein sequence ID" value="QQM67347.1"/>
    <property type="molecule type" value="Genomic_DNA"/>
</dbReference>
<dbReference type="AlphaFoldDB" id="A0A7T7S288"/>
<evidence type="ECO:0000256" key="9">
    <source>
        <dbReference type="ARBA" id="ARBA00023125"/>
    </source>
</evidence>
<keyword evidence="10 13" id="KW-0234">DNA repair</keyword>
<accession>A0A7T7S288</accession>
<dbReference type="GO" id="GO:0009432">
    <property type="term" value="P:SOS response"/>
    <property type="evidence" value="ECO:0007669"/>
    <property type="project" value="UniProtKB-UniRule"/>
</dbReference>
<dbReference type="SUPFAM" id="SSF52540">
    <property type="entry name" value="P-loop containing nucleoside triphosphate hydrolases"/>
    <property type="match status" value="1"/>
</dbReference>
<dbReference type="Gene3D" id="3.40.50.300">
    <property type="entry name" value="P-loop containing nucleotide triphosphate hydrolases"/>
    <property type="match status" value="1"/>
</dbReference>
<feature type="domain" description="RecF/RecN/SMC N-terminal" evidence="15">
    <location>
        <begin position="2"/>
        <end position="376"/>
    </location>
</feature>
<dbReference type="GO" id="GO:0005737">
    <property type="term" value="C:cytoplasm"/>
    <property type="evidence" value="ECO:0007669"/>
    <property type="project" value="UniProtKB-SubCell"/>
</dbReference>
<dbReference type="InterPro" id="IPR027417">
    <property type="entry name" value="P-loop_NTPase"/>
</dbReference>
<keyword evidence="6 13" id="KW-0547">Nucleotide-binding</keyword>
<proteinExistence type="inferred from homology"/>
<evidence type="ECO:0000256" key="5">
    <source>
        <dbReference type="ARBA" id="ARBA00022705"/>
    </source>
</evidence>
<organism evidence="16 17">
    <name type="scientific">Actinomyces weissii</name>
    <dbReference type="NCBI Taxonomy" id="675090"/>
    <lineage>
        <taxon>Bacteria</taxon>
        <taxon>Bacillati</taxon>
        <taxon>Actinomycetota</taxon>
        <taxon>Actinomycetes</taxon>
        <taxon>Actinomycetales</taxon>
        <taxon>Actinomycetaceae</taxon>
        <taxon>Actinomyces</taxon>
    </lineage>
</organism>
<keyword evidence="8 13" id="KW-0067">ATP-binding</keyword>
<dbReference type="RefSeq" id="WP_200275856.1">
    <property type="nucleotide sequence ID" value="NZ_CP066802.1"/>
</dbReference>
<evidence type="ECO:0000256" key="2">
    <source>
        <dbReference type="ARBA" id="ARBA00008016"/>
    </source>
</evidence>
<evidence type="ECO:0000256" key="10">
    <source>
        <dbReference type="ARBA" id="ARBA00023204"/>
    </source>
</evidence>
<dbReference type="PANTHER" id="PTHR32182">
    <property type="entry name" value="DNA REPLICATION AND REPAIR PROTEIN RECF"/>
    <property type="match status" value="1"/>
</dbReference>
<keyword evidence="5 13" id="KW-0235">DNA replication</keyword>
<dbReference type="Proteomes" id="UP000595895">
    <property type="component" value="Chromosome"/>
</dbReference>
<sequence>MYVSDLALQDFRSYRELLVQLAPGPTAIVGANGQGKTNLVEAIAYLSTLSSHRVGADRALVRQAPAGQSQPAGAVVQARVVRGERPSVLEIEIISGKANRARLNRAAVRPRELVGILRTVVFAPEDLHLVREEPAVRRRFLDDLAVQLTPRLAGVRADHERVLAQRAGLLKSARSSRTPTRSLQATLEVWDAQLAAAAAQLIAARVRLLRLLRPWVSASYESISLGQSAALPVYRSSLLEQEGAPEPRPDGQVEETESQLLDTERTTARLVAAMESLHAKEIDRGVNLVGAHRDDLLLFLGGLPAKGYASHGEQWSLALALRLASYQVLRHDAQELSGDAEPVLVLDDVFASLDSRRRQALVEVVAEAQQVLLTAAVDEDVPAQLAGSRLRVQGSEVSSG</sequence>
<dbReference type="GO" id="GO:0000731">
    <property type="term" value="P:DNA synthesis involved in DNA repair"/>
    <property type="evidence" value="ECO:0007669"/>
    <property type="project" value="TreeGrafter"/>
</dbReference>
<evidence type="ECO:0000256" key="3">
    <source>
        <dbReference type="ARBA" id="ARBA00020170"/>
    </source>
</evidence>
<evidence type="ECO:0000256" key="14">
    <source>
        <dbReference type="SAM" id="MobiDB-lite"/>
    </source>
</evidence>
<dbReference type="GO" id="GO:0003697">
    <property type="term" value="F:single-stranded DNA binding"/>
    <property type="evidence" value="ECO:0007669"/>
    <property type="project" value="UniProtKB-UniRule"/>
</dbReference>
<evidence type="ECO:0000259" key="15">
    <source>
        <dbReference type="Pfam" id="PF02463"/>
    </source>
</evidence>
<gene>
    <name evidence="13 16" type="primary">recF</name>
    <name evidence="16" type="ORF">JG540_00015</name>
</gene>
<keyword evidence="7 13" id="KW-0227">DNA damage</keyword>
<dbReference type="KEGG" id="awe:JG540_00015"/>
<feature type="region of interest" description="Disordered" evidence="14">
    <location>
        <begin position="241"/>
        <end position="260"/>
    </location>
</feature>
<dbReference type="GO" id="GO:0006302">
    <property type="term" value="P:double-strand break repair"/>
    <property type="evidence" value="ECO:0007669"/>
    <property type="project" value="TreeGrafter"/>
</dbReference>
<evidence type="ECO:0000313" key="17">
    <source>
        <dbReference type="Proteomes" id="UP000595895"/>
    </source>
</evidence>
<dbReference type="InterPro" id="IPR018078">
    <property type="entry name" value="DNA-binding_RecF_CS"/>
</dbReference>
<dbReference type="GO" id="GO:0005524">
    <property type="term" value="F:ATP binding"/>
    <property type="evidence" value="ECO:0007669"/>
    <property type="project" value="UniProtKB-UniRule"/>
</dbReference>
<evidence type="ECO:0000256" key="4">
    <source>
        <dbReference type="ARBA" id="ARBA00022490"/>
    </source>
</evidence>
<keyword evidence="9 13" id="KW-0238">DNA-binding</keyword>
<protein>
    <recommendedName>
        <fullName evidence="3 13">DNA replication and repair protein RecF</fullName>
    </recommendedName>
</protein>
<evidence type="ECO:0000256" key="13">
    <source>
        <dbReference type="HAMAP-Rule" id="MF_00365"/>
    </source>
</evidence>
<dbReference type="PANTHER" id="PTHR32182:SF0">
    <property type="entry name" value="DNA REPLICATION AND REPAIR PROTEIN RECF"/>
    <property type="match status" value="1"/>
</dbReference>
<feature type="binding site" evidence="13">
    <location>
        <begin position="30"/>
        <end position="37"/>
    </location>
    <ligand>
        <name>ATP</name>
        <dbReference type="ChEBI" id="CHEBI:30616"/>
    </ligand>
</feature>
<evidence type="ECO:0000256" key="6">
    <source>
        <dbReference type="ARBA" id="ARBA00022741"/>
    </source>
</evidence>
<comment type="similarity">
    <text evidence="2 13">Belongs to the RecF family.</text>
</comment>
<reference evidence="16 17" key="1">
    <citation type="submission" date="2020-12" db="EMBL/GenBank/DDBJ databases">
        <authorList>
            <person name="Zhou J."/>
        </authorList>
    </citation>
    <scope>NUCLEOTIDE SEQUENCE [LARGE SCALE GENOMIC DNA]</scope>
    <source>
        <strain evidence="16 17">CCUG 61299</strain>
    </source>
</reference>
<evidence type="ECO:0000256" key="7">
    <source>
        <dbReference type="ARBA" id="ARBA00022763"/>
    </source>
</evidence>
<dbReference type="GO" id="GO:0006260">
    <property type="term" value="P:DNA replication"/>
    <property type="evidence" value="ECO:0007669"/>
    <property type="project" value="UniProtKB-UniRule"/>
</dbReference>
<keyword evidence="17" id="KW-1185">Reference proteome</keyword>
<dbReference type="PROSITE" id="PS00617">
    <property type="entry name" value="RECF_1"/>
    <property type="match status" value="1"/>
</dbReference>
<keyword evidence="11 13" id="KW-0742">SOS response</keyword>
<evidence type="ECO:0000256" key="1">
    <source>
        <dbReference type="ARBA" id="ARBA00004496"/>
    </source>
</evidence>
<keyword evidence="4 13" id="KW-0963">Cytoplasm</keyword>
<dbReference type="Pfam" id="PF02463">
    <property type="entry name" value="SMC_N"/>
    <property type="match status" value="1"/>
</dbReference>
<evidence type="ECO:0000256" key="11">
    <source>
        <dbReference type="ARBA" id="ARBA00023236"/>
    </source>
</evidence>
<name>A0A7T7S288_9ACTO</name>
<comment type="subcellular location">
    <subcellularLocation>
        <location evidence="1 13">Cytoplasm</location>
    </subcellularLocation>
</comment>
<dbReference type="Gene3D" id="1.20.1050.90">
    <property type="entry name" value="RecF/RecN/SMC, N-terminal domain"/>
    <property type="match status" value="1"/>
</dbReference>
<dbReference type="InterPro" id="IPR001238">
    <property type="entry name" value="DNA-binding_RecF"/>
</dbReference>
<dbReference type="InterPro" id="IPR003395">
    <property type="entry name" value="RecF/RecN/SMC_N"/>
</dbReference>
<evidence type="ECO:0000256" key="12">
    <source>
        <dbReference type="ARBA" id="ARBA00025401"/>
    </source>
</evidence>
<comment type="function">
    <text evidence="12 13">The RecF protein is involved in DNA metabolism; it is required for DNA replication and normal SOS inducibility. RecF binds preferentially to single-stranded, linear DNA. It also seems to bind ATP.</text>
</comment>